<evidence type="ECO:0000256" key="2">
    <source>
        <dbReference type="SAM" id="SignalP"/>
    </source>
</evidence>
<evidence type="ECO:0000256" key="1">
    <source>
        <dbReference type="ARBA" id="ARBA00022729"/>
    </source>
</evidence>
<dbReference type="OrthoDB" id="1646at2"/>
<dbReference type="NCBIfam" id="NF037995">
    <property type="entry name" value="TRAP_S1"/>
    <property type="match status" value="1"/>
</dbReference>
<dbReference type="InterPro" id="IPR018389">
    <property type="entry name" value="DctP_fam"/>
</dbReference>
<protein>
    <recommendedName>
        <fullName evidence="5">C4-dicarboxylate ABC transporter substrate-binding protein</fullName>
    </recommendedName>
</protein>
<dbReference type="AlphaFoldDB" id="A0A161SM21"/>
<dbReference type="EMBL" id="LQNT01000009">
    <property type="protein sequence ID" value="KZE38853.1"/>
    <property type="molecule type" value="Genomic_DNA"/>
</dbReference>
<evidence type="ECO:0000313" key="3">
    <source>
        <dbReference type="EMBL" id="KZE38853.1"/>
    </source>
</evidence>
<reference evidence="3 4" key="1">
    <citation type="submission" date="2016-01" db="EMBL/GenBank/DDBJ databases">
        <title>Whole genome sequencing of Bhargavaea cecembensis T14.</title>
        <authorList>
            <person name="Hong K.W."/>
        </authorList>
    </citation>
    <scope>NUCLEOTIDE SEQUENCE [LARGE SCALE GENOMIC DNA]</scope>
    <source>
        <strain evidence="3 4">T14</strain>
    </source>
</reference>
<gene>
    <name evidence="3" type="ORF">AV656_08100</name>
</gene>
<dbReference type="RefSeq" id="WP_063180802.1">
    <property type="nucleotide sequence ID" value="NZ_LQNT01000009.1"/>
</dbReference>
<dbReference type="PANTHER" id="PTHR33376">
    <property type="match status" value="1"/>
</dbReference>
<accession>A0A161SM21</accession>
<dbReference type="PROSITE" id="PS51257">
    <property type="entry name" value="PROKAR_LIPOPROTEIN"/>
    <property type="match status" value="1"/>
</dbReference>
<dbReference type="Proteomes" id="UP000076490">
    <property type="component" value="Unassembled WGS sequence"/>
</dbReference>
<feature type="chain" id="PRO_5007827394" description="C4-dicarboxylate ABC transporter substrate-binding protein" evidence="2">
    <location>
        <begin position="24"/>
        <end position="352"/>
    </location>
</feature>
<dbReference type="Pfam" id="PF03480">
    <property type="entry name" value="DctP"/>
    <property type="match status" value="1"/>
</dbReference>
<dbReference type="GO" id="GO:0055085">
    <property type="term" value="P:transmembrane transport"/>
    <property type="evidence" value="ECO:0007669"/>
    <property type="project" value="InterPro"/>
</dbReference>
<evidence type="ECO:0008006" key="5">
    <source>
        <dbReference type="Google" id="ProtNLM"/>
    </source>
</evidence>
<name>A0A161SM21_9BACL</name>
<dbReference type="Gene3D" id="3.40.190.170">
    <property type="entry name" value="Bacterial extracellular solute-binding protein, family 7"/>
    <property type="match status" value="1"/>
</dbReference>
<proteinExistence type="predicted"/>
<evidence type="ECO:0000313" key="4">
    <source>
        <dbReference type="Proteomes" id="UP000076490"/>
    </source>
</evidence>
<keyword evidence="1 2" id="KW-0732">Signal</keyword>
<dbReference type="InterPro" id="IPR038404">
    <property type="entry name" value="TRAP_DctP_sf"/>
</dbReference>
<dbReference type="PANTHER" id="PTHR33376:SF15">
    <property type="entry name" value="BLL6794 PROTEIN"/>
    <property type="match status" value="1"/>
</dbReference>
<sequence length="352" mass="38673">MKKSLLGVMLLVLLAVLSGCASASGSGKAEYVYSFNIQPASTHKFHTDVVAPWAEYVEEQTDGRVKIEIYNSGALGNLASAYEDIEGGLYDIGYVSPSASTSTPAYPLTLGDLPFAILDPMDSPKVLQPFIDEFMQDEFEDSIPLAISATDAYQLITTEPVETVDDVKNKKVIVSGKERIELVNLWGGVPVTLGIEENYQALDRGTVDQTTYTAIGANGFRLFEAAPYLTKVDIGATTLLFLMNERAFDKLPADLQKQFEDDFGPKLSELNSKMYSEGTAEALVQFEKEVADKGGRVIVPEGETLAEFRAPAGQIWEDWVKHAEKRGYDNAQEMMDFFAETLEKEGIDNPVD</sequence>
<organism evidence="3 4">
    <name type="scientific">Bhargavaea cecembensis</name>
    <dbReference type="NCBI Taxonomy" id="394098"/>
    <lineage>
        <taxon>Bacteria</taxon>
        <taxon>Bacillati</taxon>
        <taxon>Bacillota</taxon>
        <taxon>Bacilli</taxon>
        <taxon>Bacillales</taxon>
        <taxon>Caryophanaceae</taxon>
        <taxon>Bhargavaea</taxon>
    </lineage>
</organism>
<comment type="caution">
    <text evidence="3">The sequence shown here is derived from an EMBL/GenBank/DDBJ whole genome shotgun (WGS) entry which is preliminary data.</text>
</comment>
<feature type="signal peptide" evidence="2">
    <location>
        <begin position="1"/>
        <end position="23"/>
    </location>
</feature>